<dbReference type="CDD" id="cd00130">
    <property type="entry name" value="PAS"/>
    <property type="match status" value="1"/>
</dbReference>
<keyword evidence="3" id="KW-0597">Phosphoprotein</keyword>
<dbReference type="InterPro" id="IPR005467">
    <property type="entry name" value="His_kinase_dom"/>
</dbReference>
<dbReference type="SUPFAM" id="SSF47384">
    <property type="entry name" value="Homodimeric domain of signal transducing histidine kinase"/>
    <property type="match status" value="1"/>
</dbReference>
<dbReference type="SMART" id="SM00387">
    <property type="entry name" value="HATPase_c"/>
    <property type="match status" value="1"/>
</dbReference>
<dbReference type="Pfam" id="PF02518">
    <property type="entry name" value="HATPase_c"/>
    <property type="match status" value="1"/>
</dbReference>
<accession>A0A1H4NFV4</accession>
<reference evidence="8 9" key="1">
    <citation type="submission" date="2016-10" db="EMBL/GenBank/DDBJ databases">
        <authorList>
            <person name="de Groot N.N."/>
        </authorList>
    </citation>
    <scope>NUCLEOTIDE SEQUENCE [LARGE SCALE GENOMIC DNA]</scope>
    <source>
        <strain evidence="8 9">MAR_2009_71</strain>
    </source>
</reference>
<dbReference type="EC" id="2.7.13.3" evidence="2"/>
<dbReference type="PROSITE" id="PS50109">
    <property type="entry name" value="HIS_KIN"/>
    <property type="match status" value="1"/>
</dbReference>
<evidence type="ECO:0000259" key="6">
    <source>
        <dbReference type="PROSITE" id="PS50109"/>
    </source>
</evidence>
<organism evidence="8 9">
    <name type="scientific">Maribacter dokdonensis</name>
    <dbReference type="NCBI Taxonomy" id="320912"/>
    <lineage>
        <taxon>Bacteria</taxon>
        <taxon>Pseudomonadati</taxon>
        <taxon>Bacteroidota</taxon>
        <taxon>Flavobacteriia</taxon>
        <taxon>Flavobacteriales</taxon>
        <taxon>Flavobacteriaceae</taxon>
        <taxon>Maribacter</taxon>
    </lineage>
</organism>
<dbReference type="OrthoDB" id="5522855at2"/>
<dbReference type="InterPro" id="IPR000014">
    <property type="entry name" value="PAS"/>
</dbReference>
<dbReference type="InterPro" id="IPR036890">
    <property type="entry name" value="HATPase_C_sf"/>
</dbReference>
<name>A0A1H4NFV4_9FLAO</name>
<dbReference type="Gene3D" id="3.30.565.10">
    <property type="entry name" value="Histidine kinase-like ATPase, C-terminal domain"/>
    <property type="match status" value="1"/>
</dbReference>
<dbReference type="Proteomes" id="UP000183038">
    <property type="component" value="Unassembled WGS sequence"/>
</dbReference>
<dbReference type="InterPro" id="IPR003594">
    <property type="entry name" value="HATPase_dom"/>
</dbReference>
<feature type="domain" description="Histidine kinase" evidence="6">
    <location>
        <begin position="138"/>
        <end position="350"/>
    </location>
</feature>
<sequence length="350" mass="40075">MKLNHFFDASIDMLCIANYDGYFEDVNPAFIKLLGYDKEELMSRKINDFVFEEDKEVTQQTRASLHENKKLISFQNRYVTKSGGVVWLSWSAVPVDSEKLVYAIAKDITHEMNLKNARILEFAKMKTVNDDLVRLNYTTSHDLRAPLNNLISLFDVLDYNVLDDDTLQILRYMEISAKGVKESLENYLKLIENARKGLNTLTEIYFDHVLAKTQNVLSSIIKNSKTSISYDFTLCKSVLFDNSYMESIFLNLITNAIKYTIPGEAPRIEIKTEFVDGKIVLYFKDYGQGFDMIKNGSKIFGLNERFNTEQDGKGVGLYLIHNQLNSLGGTITVDSELNKEALFTIVFPTQ</sequence>
<dbReference type="EMBL" id="FNTB01000001">
    <property type="protein sequence ID" value="SEB93728.1"/>
    <property type="molecule type" value="Genomic_DNA"/>
</dbReference>
<dbReference type="InterPro" id="IPR035965">
    <property type="entry name" value="PAS-like_dom_sf"/>
</dbReference>
<evidence type="ECO:0000256" key="2">
    <source>
        <dbReference type="ARBA" id="ARBA00012438"/>
    </source>
</evidence>
<keyword evidence="5" id="KW-0418">Kinase</keyword>
<evidence type="ECO:0000256" key="4">
    <source>
        <dbReference type="ARBA" id="ARBA00022679"/>
    </source>
</evidence>
<dbReference type="SUPFAM" id="SSF55785">
    <property type="entry name" value="PYP-like sensor domain (PAS domain)"/>
    <property type="match status" value="1"/>
</dbReference>
<feature type="domain" description="PAS" evidence="7">
    <location>
        <begin position="1"/>
        <end position="69"/>
    </location>
</feature>
<dbReference type="InterPro" id="IPR052162">
    <property type="entry name" value="Sensor_kinase/Photoreceptor"/>
</dbReference>
<dbReference type="InterPro" id="IPR036097">
    <property type="entry name" value="HisK_dim/P_sf"/>
</dbReference>
<dbReference type="Pfam" id="PF13426">
    <property type="entry name" value="PAS_9"/>
    <property type="match status" value="1"/>
</dbReference>
<proteinExistence type="predicted"/>
<evidence type="ECO:0000313" key="9">
    <source>
        <dbReference type="Proteomes" id="UP000183038"/>
    </source>
</evidence>
<protein>
    <recommendedName>
        <fullName evidence="2">histidine kinase</fullName>
        <ecNumber evidence="2">2.7.13.3</ecNumber>
    </recommendedName>
</protein>
<dbReference type="SMART" id="SM00091">
    <property type="entry name" value="PAS"/>
    <property type="match status" value="1"/>
</dbReference>
<dbReference type="NCBIfam" id="TIGR00229">
    <property type="entry name" value="sensory_box"/>
    <property type="match status" value="1"/>
</dbReference>
<keyword evidence="4" id="KW-0808">Transferase</keyword>
<comment type="catalytic activity">
    <reaction evidence="1">
        <text>ATP + protein L-histidine = ADP + protein N-phospho-L-histidine.</text>
        <dbReference type="EC" id="2.7.13.3"/>
    </reaction>
</comment>
<evidence type="ECO:0000256" key="1">
    <source>
        <dbReference type="ARBA" id="ARBA00000085"/>
    </source>
</evidence>
<dbReference type="GO" id="GO:0000155">
    <property type="term" value="F:phosphorelay sensor kinase activity"/>
    <property type="evidence" value="ECO:0007669"/>
    <property type="project" value="InterPro"/>
</dbReference>
<evidence type="ECO:0000259" key="7">
    <source>
        <dbReference type="PROSITE" id="PS50112"/>
    </source>
</evidence>
<dbReference type="PROSITE" id="PS50112">
    <property type="entry name" value="PAS"/>
    <property type="match status" value="1"/>
</dbReference>
<dbReference type="PANTHER" id="PTHR43304:SF1">
    <property type="entry name" value="PAC DOMAIN-CONTAINING PROTEIN"/>
    <property type="match status" value="1"/>
</dbReference>
<gene>
    <name evidence="8" type="ORF">SAMN05192540_1935</name>
</gene>
<evidence type="ECO:0000256" key="5">
    <source>
        <dbReference type="ARBA" id="ARBA00022777"/>
    </source>
</evidence>
<evidence type="ECO:0000313" key="8">
    <source>
        <dbReference type="EMBL" id="SEB93728.1"/>
    </source>
</evidence>
<dbReference type="RefSeq" id="WP_074672236.1">
    <property type="nucleotide sequence ID" value="NZ_FNTB01000001.1"/>
</dbReference>
<dbReference type="PANTHER" id="PTHR43304">
    <property type="entry name" value="PHYTOCHROME-LIKE PROTEIN CPH1"/>
    <property type="match status" value="1"/>
</dbReference>
<dbReference type="SUPFAM" id="SSF55874">
    <property type="entry name" value="ATPase domain of HSP90 chaperone/DNA topoisomerase II/histidine kinase"/>
    <property type="match status" value="1"/>
</dbReference>
<dbReference type="Gene3D" id="3.30.450.20">
    <property type="entry name" value="PAS domain"/>
    <property type="match status" value="1"/>
</dbReference>
<dbReference type="AlphaFoldDB" id="A0A1H4NFV4"/>
<evidence type="ECO:0000256" key="3">
    <source>
        <dbReference type="ARBA" id="ARBA00022553"/>
    </source>
</evidence>